<evidence type="ECO:0000256" key="1">
    <source>
        <dbReference type="ARBA" id="ARBA00022490"/>
    </source>
</evidence>
<dbReference type="EMBL" id="LCIY01000042">
    <property type="protein sequence ID" value="KKT65551.1"/>
    <property type="molecule type" value="Genomic_DNA"/>
</dbReference>
<gene>
    <name evidence="5" type="ORF">UW60_C0042G0001</name>
</gene>
<dbReference type="GO" id="GO:0051075">
    <property type="term" value="F:S-adenosylmethionine:tRNA ribosyltransferase-isomerase activity"/>
    <property type="evidence" value="ECO:0007669"/>
    <property type="project" value="TreeGrafter"/>
</dbReference>
<dbReference type="PANTHER" id="PTHR30307">
    <property type="entry name" value="S-ADENOSYLMETHIONINE:TRNA RIBOSYLTRANSFERASE-ISOMERASE"/>
    <property type="match status" value="1"/>
</dbReference>
<dbReference type="Gene3D" id="2.40.10.240">
    <property type="entry name" value="QueA-like"/>
    <property type="match status" value="1"/>
</dbReference>
<sequence>MQIGLFDYHLELERIAQEPAYPRDSAKLMFISRKTEKIEDGLASDLVKKLGTNDVLVFNQTKVMPVRLFGQKSTGGKIELLLTKHINENTWEAISTPGLKAGQKLEIGVLKAEVVDRNEEIITLRFFDRGEYLRERIFEFGKTPIPPYIHSLKTERELRRIYQTVYAKREGSVAAPTAGLHFTKEMMIALRDKGVQLEFLTLHIGLGTFRSVKTEKIEDHKMHTERFSLDEETARRLNQAKADGKNIISVGTTTTRVLESCADESGVLSPKEGETGIFIYPPYKFRFVDRLMTNFHLPKSTLLMLVSAFVSTPNTKDKFTSFKRSLIGKAYAHA</sequence>
<dbReference type="InterPro" id="IPR042118">
    <property type="entry name" value="QueA_dom1"/>
</dbReference>
<dbReference type="GO" id="GO:0008616">
    <property type="term" value="P:tRNA queuosine(34) biosynthetic process"/>
    <property type="evidence" value="ECO:0007669"/>
    <property type="project" value="UniProtKB-KW"/>
</dbReference>
<keyword evidence="4" id="KW-0671">Queuosine biosynthesis</keyword>
<reference evidence="5 6" key="1">
    <citation type="journal article" date="2015" name="Nature">
        <title>rRNA introns, odd ribosomes, and small enigmatic genomes across a large radiation of phyla.</title>
        <authorList>
            <person name="Brown C.T."/>
            <person name="Hug L.A."/>
            <person name="Thomas B.C."/>
            <person name="Sharon I."/>
            <person name="Castelle C.J."/>
            <person name="Singh A."/>
            <person name="Wilkins M.J."/>
            <person name="Williams K.H."/>
            <person name="Banfield J.F."/>
        </authorList>
    </citation>
    <scope>NUCLEOTIDE SEQUENCE [LARGE SCALE GENOMIC DNA]</scope>
</reference>
<evidence type="ECO:0000313" key="6">
    <source>
        <dbReference type="Proteomes" id="UP000034826"/>
    </source>
</evidence>
<accession>A0A0G1J1T7</accession>
<dbReference type="SUPFAM" id="SSF111337">
    <property type="entry name" value="QueA-like"/>
    <property type="match status" value="1"/>
</dbReference>
<feature type="non-terminal residue" evidence="5">
    <location>
        <position position="334"/>
    </location>
</feature>
<dbReference type="Proteomes" id="UP000034826">
    <property type="component" value="Unassembled WGS sequence"/>
</dbReference>
<dbReference type="InterPro" id="IPR036100">
    <property type="entry name" value="QueA_sf"/>
</dbReference>
<keyword evidence="2 5" id="KW-0808">Transferase</keyword>
<dbReference type="NCBIfam" id="TIGR00113">
    <property type="entry name" value="queA"/>
    <property type="match status" value="1"/>
</dbReference>
<keyword evidence="1" id="KW-0963">Cytoplasm</keyword>
<evidence type="ECO:0000256" key="3">
    <source>
        <dbReference type="ARBA" id="ARBA00022691"/>
    </source>
</evidence>
<organism evidence="5 6">
    <name type="scientific">Candidatus Woesebacteria bacterium GW2011_GWA2_44_33</name>
    <dbReference type="NCBI Taxonomy" id="1618564"/>
    <lineage>
        <taxon>Bacteria</taxon>
        <taxon>Candidatus Woeseibacteriota</taxon>
    </lineage>
</organism>
<evidence type="ECO:0000313" key="5">
    <source>
        <dbReference type="EMBL" id="KKT65551.1"/>
    </source>
</evidence>
<protein>
    <submittedName>
        <fullName evidence="5">S-adenosylmethionine:tRNA ribosyltransferase-isomerase</fullName>
    </submittedName>
</protein>
<dbReference type="InterPro" id="IPR042119">
    <property type="entry name" value="QueA_dom2"/>
</dbReference>
<comment type="caution">
    <text evidence="5">The sequence shown here is derived from an EMBL/GenBank/DDBJ whole genome shotgun (WGS) entry which is preliminary data.</text>
</comment>
<proteinExistence type="predicted"/>
<evidence type="ECO:0000256" key="2">
    <source>
        <dbReference type="ARBA" id="ARBA00022679"/>
    </source>
</evidence>
<evidence type="ECO:0000256" key="4">
    <source>
        <dbReference type="ARBA" id="ARBA00022785"/>
    </source>
</evidence>
<keyword evidence="5" id="KW-0413">Isomerase</keyword>
<keyword evidence="3" id="KW-0949">S-adenosyl-L-methionine</keyword>
<dbReference type="AlphaFoldDB" id="A0A0G1J1T7"/>
<dbReference type="PANTHER" id="PTHR30307:SF0">
    <property type="entry name" value="S-ADENOSYLMETHIONINE:TRNA RIBOSYLTRANSFERASE-ISOMERASE"/>
    <property type="match status" value="1"/>
</dbReference>
<name>A0A0G1J1T7_9BACT</name>
<dbReference type="Gene3D" id="3.40.1780.10">
    <property type="entry name" value="QueA-like"/>
    <property type="match status" value="1"/>
</dbReference>
<dbReference type="Pfam" id="PF02547">
    <property type="entry name" value="Queuosine_synth"/>
    <property type="match status" value="1"/>
</dbReference>
<dbReference type="InterPro" id="IPR003699">
    <property type="entry name" value="QueA"/>
</dbReference>
<dbReference type="NCBIfam" id="NF001140">
    <property type="entry name" value="PRK00147.1"/>
    <property type="match status" value="1"/>
</dbReference>